<dbReference type="SUPFAM" id="SSF55781">
    <property type="entry name" value="GAF domain-like"/>
    <property type="match status" value="1"/>
</dbReference>
<dbReference type="EC" id="2.7.7.65" evidence="1"/>
<dbReference type="InterPro" id="IPR029787">
    <property type="entry name" value="Nucleotide_cyclase"/>
</dbReference>
<reference evidence="4 5" key="1">
    <citation type="submission" date="2022-03" db="EMBL/GenBank/DDBJ databases">
        <title>Genomic signatures underlying metal tolerance in selected Arctic bacterial isolates.</title>
        <authorList>
            <person name="Thomas F.A."/>
            <person name="Venkatachalam S."/>
            <person name="Krishnan K.P."/>
        </authorList>
    </citation>
    <scope>NUCLEOTIDE SEQUENCE [LARGE SCALE GENOMIC DNA]</scope>
    <source>
        <strain evidence="4 5">HM116</strain>
    </source>
</reference>
<accession>A0ABS9S3I8</accession>
<dbReference type="InterPro" id="IPR050469">
    <property type="entry name" value="Diguanylate_Cyclase"/>
</dbReference>
<dbReference type="NCBIfam" id="TIGR00254">
    <property type="entry name" value="GGDEF"/>
    <property type="match status" value="1"/>
</dbReference>
<dbReference type="InterPro" id="IPR000160">
    <property type="entry name" value="GGDEF_dom"/>
</dbReference>
<protein>
    <recommendedName>
        <fullName evidence="1">diguanylate cyclase</fullName>
        <ecNumber evidence="1">2.7.7.65</ecNumber>
    </recommendedName>
</protein>
<evidence type="ECO:0000256" key="2">
    <source>
        <dbReference type="ARBA" id="ARBA00034247"/>
    </source>
</evidence>
<dbReference type="Gene3D" id="3.30.450.270">
    <property type="match status" value="1"/>
</dbReference>
<gene>
    <name evidence="4" type="ORF">MLE19_04930</name>
</gene>
<evidence type="ECO:0000259" key="3">
    <source>
        <dbReference type="PROSITE" id="PS50887"/>
    </source>
</evidence>
<dbReference type="PROSITE" id="PS50887">
    <property type="entry name" value="GGDEF"/>
    <property type="match status" value="1"/>
</dbReference>
<dbReference type="EMBL" id="JAKVTW010000002">
    <property type="protein sequence ID" value="MCH4810667.1"/>
    <property type="molecule type" value="Genomic_DNA"/>
</dbReference>
<evidence type="ECO:0000313" key="4">
    <source>
        <dbReference type="EMBL" id="MCH4810667.1"/>
    </source>
</evidence>
<dbReference type="Proteomes" id="UP001320609">
    <property type="component" value="Unassembled WGS sequence"/>
</dbReference>
<dbReference type="SMART" id="SM00267">
    <property type="entry name" value="GGDEF"/>
    <property type="match status" value="1"/>
</dbReference>
<dbReference type="RefSeq" id="WP_240716958.1">
    <property type="nucleotide sequence ID" value="NZ_JAKVTW010000002.1"/>
</dbReference>
<dbReference type="CDD" id="cd01949">
    <property type="entry name" value="GGDEF"/>
    <property type="match status" value="1"/>
</dbReference>
<proteinExistence type="predicted"/>
<dbReference type="InterPro" id="IPR043128">
    <property type="entry name" value="Rev_trsase/Diguanyl_cyclase"/>
</dbReference>
<dbReference type="PANTHER" id="PTHR45138">
    <property type="entry name" value="REGULATORY COMPONENTS OF SENSORY TRANSDUCTION SYSTEM"/>
    <property type="match status" value="1"/>
</dbReference>
<evidence type="ECO:0000256" key="1">
    <source>
        <dbReference type="ARBA" id="ARBA00012528"/>
    </source>
</evidence>
<keyword evidence="5" id="KW-1185">Reference proteome</keyword>
<dbReference type="Pfam" id="PF00990">
    <property type="entry name" value="GGDEF"/>
    <property type="match status" value="1"/>
</dbReference>
<dbReference type="InterPro" id="IPR043150">
    <property type="entry name" value="Phytochrome_PHY_sf"/>
</dbReference>
<evidence type="ECO:0000313" key="5">
    <source>
        <dbReference type="Proteomes" id="UP001320609"/>
    </source>
</evidence>
<dbReference type="Gene3D" id="3.30.70.270">
    <property type="match status" value="1"/>
</dbReference>
<comment type="catalytic activity">
    <reaction evidence="2">
        <text>2 GTP = 3',3'-c-di-GMP + 2 diphosphate</text>
        <dbReference type="Rhea" id="RHEA:24898"/>
        <dbReference type="ChEBI" id="CHEBI:33019"/>
        <dbReference type="ChEBI" id="CHEBI:37565"/>
        <dbReference type="ChEBI" id="CHEBI:58805"/>
        <dbReference type="EC" id="2.7.7.65"/>
    </reaction>
</comment>
<feature type="domain" description="GGDEF" evidence="3">
    <location>
        <begin position="339"/>
        <end position="466"/>
    </location>
</feature>
<organism evidence="4 5">
    <name type="scientific">Vreelandella neptunia</name>
    <dbReference type="NCBI Taxonomy" id="115551"/>
    <lineage>
        <taxon>Bacteria</taxon>
        <taxon>Pseudomonadati</taxon>
        <taxon>Pseudomonadota</taxon>
        <taxon>Gammaproteobacteria</taxon>
        <taxon>Oceanospirillales</taxon>
        <taxon>Halomonadaceae</taxon>
        <taxon>Vreelandella</taxon>
    </lineage>
</organism>
<sequence>MSGTLPSSSSIQHLDNLCHELALLCSSATPLELFELLAKTLHALTQGQPVALYRRLSTGNLRLAYCYPVDGTLTTHHTLAAIRCYDDLVASELQLYELNGEQGVWGYIGHPPAAYIGPTQWIQLLIDIASQRLRLLKAERMATRQSGLKSRRKLLSRDIKRLTSIDDILQHHGASWCEIFQAEGIALAYQGDLHCYGECPSKHQLFHQLQQLNQQNVQEEIIELNGSCQGGLAAPLSVANASLGWLLMFRQQPLLPALVADSTLQASLSYWMPLEASMIIELADDLAVAITAQEVVHLNRQLTKTNQRLEGLAHTDPLTKCWNRYYTELVIEDLSHSSVSFAVLMFDIDDFKNINDTYGHAVGDDILRDIAHLAQKTLKGGDHLGRWGGEEFVVITKGLDEDVSLKLANQLCHHVEKHIFSIADPVTISIGLTLAKPNDQPRQLLERAEQGMYLAKMAGKNQVVIC</sequence>
<dbReference type="SUPFAM" id="SSF55073">
    <property type="entry name" value="Nucleotide cyclase"/>
    <property type="match status" value="1"/>
</dbReference>
<name>A0ABS9S3I8_9GAMM</name>
<comment type="caution">
    <text evidence="4">The sequence shown here is derived from an EMBL/GenBank/DDBJ whole genome shotgun (WGS) entry which is preliminary data.</text>
</comment>
<dbReference type="PANTHER" id="PTHR45138:SF9">
    <property type="entry name" value="DIGUANYLATE CYCLASE DGCM-RELATED"/>
    <property type="match status" value="1"/>
</dbReference>